<dbReference type="RefSeq" id="WP_147203619.1">
    <property type="nucleotide sequence ID" value="NZ_BJYT01000006.1"/>
</dbReference>
<reference evidence="3 4" key="1">
    <citation type="submission" date="2019-07" db="EMBL/GenBank/DDBJ databases">
        <title>Whole genome shotgun sequence of Segetibacter aerophilus NBRC 106135.</title>
        <authorList>
            <person name="Hosoyama A."/>
            <person name="Uohara A."/>
            <person name="Ohji S."/>
            <person name="Ichikawa N."/>
        </authorList>
    </citation>
    <scope>NUCLEOTIDE SEQUENCE [LARGE SCALE GENOMIC DNA]</scope>
    <source>
        <strain evidence="3 4">NBRC 106135</strain>
    </source>
</reference>
<evidence type="ECO:0000313" key="4">
    <source>
        <dbReference type="Proteomes" id="UP000321513"/>
    </source>
</evidence>
<dbReference type="InterPro" id="IPR011006">
    <property type="entry name" value="CheY-like_superfamily"/>
</dbReference>
<dbReference type="Gene3D" id="3.40.50.2300">
    <property type="match status" value="1"/>
</dbReference>
<feature type="modified residue" description="4-aspartylphosphate" evidence="1">
    <location>
        <position position="59"/>
    </location>
</feature>
<dbReference type="Proteomes" id="UP000321513">
    <property type="component" value="Unassembled WGS sequence"/>
</dbReference>
<dbReference type="Pfam" id="PF00072">
    <property type="entry name" value="Response_reg"/>
    <property type="match status" value="1"/>
</dbReference>
<evidence type="ECO:0000256" key="1">
    <source>
        <dbReference type="PROSITE-ProRule" id="PRU00169"/>
    </source>
</evidence>
<dbReference type="PANTHER" id="PTHR44520">
    <property type="entry name" value="RESPONSE REGULATOR RCP1-RELATED"/>
    <property type="match status" value="1"/>
</dbReference>
<dbReference type="PROSITE" id="PS50110">
    <property type="entry name" value="RESPONSE_REGULATORY"/>
    <property type="match status" value="1"/>
</dbReference>
<evidence type="ECO:0000313" key="3">
    <source>
        <dbReference type="EMBL" id="GEO09505.1"/>
    </source>
</evidence>
<protein>
    <recommendedName>
        <fullName evidence="2">Response regulatory domain-containing protein</fullName>
    </recommendedName>
</protein>
<dbReference type="InterPro" id="IPR001789">
    <property type="entry name" value="Sig_transdc_resp-reg_receiver"/>
</dbReference>
<proteinExistence type="predicted"/>
<dbReference type="OrthoDB" id="9797341at2"/>
<name>A0A512BC76_9BACT</name>
<dbReference type="SUPFAM" id="SSF52172">
    <property type="entry name" value="CheY-like"/>
    <property type="match status" value="1"/>
</dbReference>
<dbReference type="InterPro" id="IPR052893">
    <property type="entry name" value="TCS_response_regulator"/>
</dbReference>
<accession>A0A512BC76</accession>
<gene>
    <name evidence="3" type="ORF">SAE01_20010</name>
</gene>
<keyword evidence="1" id="KW-0597">Phosphoprotein</keyword>
<feature type="domain" description="Response regulatory" evidence="2">
    <location>
        <begin position="6"/>
        <end position="128"/>
    </location>
</feature>
<dbReference type="GO" id="GO:0000160">
    <property type="term" value="P:phosphorelay signal transduction system"/>
    <property type="evidence" value="ECO:0007669"/>
    <property type="project" value="InterPro"/>
</dbReference>
<dbReference type="AlphaFoldDB" id="A0A512BC76"/>
<evidence type="ECO:0000259" key="2">
    <source>
        <dbReference type="PROSITE" id="PS50110"/>
    </source>
</evidence>
<sequence length="145" mass="16997">MHKKGEIIFIEDDLDDRELFEEAYKELAIPNRLVIFKNGREAYEYFNNMKKSLFLIISDINMPGMSGIQLRDKMQQVGEMNLRTIPFLLLTNGTSPQNILYSYSHSVQGFFRKPSTYPELKNLLQKIYTYWTNVTEATFSNLPPE</sequence>
<keyword evidence="4" id="KW-1185">Reference proteome</keyword>
<comment type="caution">
    <text evidence="3">The sequence shown here is derived from an EMBL/GenBank/DDBJ whole genome shotgun (WGS) entry which is preliminary data.</text>
</comment>
<dbReference type="SMART" id="SM00448">
    <property type="entry name" value="REC"/>
    <property type="match status" value="1"/>
</dbReference>
<organism evidence="3 4">
    <name type="scientific">Segetibacter aerophilus</name>
    <dbReference type="NCBI Taxonomy" id="670293"/>
    <lineage>
        <taxon>Bacteria</taxon>
        <taxon>Pseudomonadati</taxon>
        <taxon>Bacteroidota</taxon>
        <taxon>Chitinophagia</taxon>
        <taxon>Chitinophagales</taxon>
        <taxon>Chitinophagaceae</taxon>
        <taxon>Segetibacter</taxon>
    </lineage>
</organism>
<dbReference type="EMBL" id="BJYT01000006">
    <property type="protein sequence ID" value="GEO09505.1"/>
    <property type="molecule type" value="Genomic_DNA"/>
</dbReference>
<dbReference type="PANTHER" id="PTHR44520:SF2">
    <property type="entry name" value="RESPONSE REGULATOR RCP1"/>
    <property type="match status" value="1"/>
</dbReference>